<name>A0A059DDL9_EUCGR</name>
<dbReference type="EMBL" id="KK198753">
    <property type="protein sequence ID" value="KCW88677.1"/>
    <property type="molecule type" value="Genomic_DNA"/>
</dbReference>
<dbReference type="InParanoid" id="A0A059DDL9"/>
<evidence type="ECO:0000313" key="1">
    <source>
        <dbReference type="EMBL" id="KCW88677.1"/>
    </source>
</evidence>
<organism evidence="1">
    <name type="scientific">Eucalyptus grandis</name>
    <name type="common">Flooded gum</name>
    <dbReference type="NCBI Taxonomy" id="71139"/>
    <lineage>
        <taxon>Eukaryota</taxon>
        <taxon>Viridiplantae</taxon>
        <taxon>Streptophyta</taxon>
        <taxon>Embryophyta</taxon>
        <taxon>Tracheophyta</taxon>
        <taxon>Spermatophyta</taxon>
        <taxon>Magnoliopsida</taxon>
        <taxon>eudicotyledons</taxon>
        <taxon>Gunneridae</taxon>
        <taxon>Pentapetalae</taxon>
        <taxon>rosids</taxon>
        <taxon>malvids</taxon>
        <taxon>Myrtales</taxon>
        <taxon>Myrtaceae</taxon>
        <taxon>Myrtoideae</taxon>
        <taxon>Eucalypteae</taxon>
        <taxon>Eucalyptus</taxon>
    </lineage>
</organism>
<proteinExistence type="predicted"/>
<dbReference type="Gramene" id="KCW88677">
    <property type="protein sequence ID" value="KCW88677"/>
    <property type="gene ID" value="EUGRSUZ_A01033"/>
</dbReference>
<reference evidence="1" key="1">
    <citation type="submission" date="2013-07" db="EMBL/GenBank/DDBJ databases">
        <title>The genome of Eucalyptus grandis.</title>
        <authorList>
            <person name="Schmutz J."/>
            <person name="Hayes R."/>
            <person name="Myburg A."/>
            <person name="Tuskan G."/>
            <person name="Grattapaglia D."/>
            <person name="Rokhsar D.S."/>
        </authorList>
    </citation>
    <scope>NUCLEOTIDE SEQUENCE</scope>
    <source>
        <tissue evidence="1">Leaf extractions</tissue>
    </source>
</reference>
<sequence>MNSLFLWVNIKLTKFCDYVRNQNMPAITEQAECLQFLYLQKSLHISFVPNFAGNQLIHAIIERSTCVASYYMLSMLLSPPFLHLYQMLIPKIDNALVSQCWYY</sequence>
<accession>A0A059DDL9</accession>
<protein>
    <submittedName>
        <fullName evidence="1">Uncharacterized protein</fullName>
    </submittedName>
</protein>
<dbReference type="AlphaFoldDB" id="A0A059DDL9"/>
<gene>
    <name evidence="1" type="ORF">EUGRSUZ_A01033</name>
</gene>